<protein>
    <submittedName>
        <fullName evidence="2">Exosome complex exonuclease RRP45</fullName>
    </submittedName>
</protein>
<accession>G3I5A1</accession>
<name>G3I5A1_CRIGR</name>
<dbReference type="EMBL" id="JH001289">
    <property type="protein sequence ID" value="EGW01325.1"/>
    <property type="molecule type" value="Genomic_DNA"/>
</dbReference>
<organism evidence="2 3">
    <name type="scientific">Cricetulus griseus</name>
    <name type="common">Chinese hamster</name>
    <name type="synonym">Cricetulus barabensis griseus</name>
    <dbReference type="NCBI Taxonomy" id="10029"/>
    <lineage>
        <taxon>Eukaryota</taxon>
        <taxon>Metazoa</taxon>
        <taxon>Chordata</taxon>
        <taxon>Craniata</taxon>
        <taxon>Vertebrata</taxon>
        <taxon>Euteleostomi</taxon>
        <taxon>Mammalia</taxon>
        <taxon>Eutheria</taxon>
        <taxon>Euarchontoglires</taxon>
        <taxon>Glires</taxon>
        <taxon>Rodentia</taxon>
        <taxon>Myomorpha</taxon>
        <taxon>Muroidea</taxon>
        <taxon>Cricetidae</taxon>
        <taxon>Cricetinae</taxon>
        <taxon>Cricetulus</taxon>
    </lineage>
</organism>
<gene>
    <name evidence="2" type="ORF">I79_018645</name>
</gene>
<dbReference type="AlphaFoldDB" id="G3I5A1"/>
<dbReference type="GO" id="GO:0004527">
    <property type="term" value="F:exonuclease activity"/>
    <property type="evidence" value="ECO:0007669"/>
    <property type="project" value="UniProtKB-KW"/>
</dbReference>
<feature type="compositionally biased region" description="Basic residues" evidence="1">
    <location>
        <begin position="65"/>
        <end position="76"/>
    </location>
</feature>
<keyword evidence="2" id="KW-0269">Exonuclease</keyword>
<dbReference type="InParanoid" id="G3I5A1"/>
<reference evidence="3" key="1">
    <citation type="journal article" date="2011" name="Nat. Biotechnol.">
        <title>The genomic sequence of the Chinese hamster ovary (CHO)-K1 cell line.</title>
        <authorList>
            <person name="Xu X."/>
            <person name="Nagarajan H."/>
            <person name="Lewis N.E."/>
            <person name="Pan S."/>
            <person name="Cai Z."/>
            <person name="Liu X."/>
            <person name="Chen W."/>
            <person name="Xie M."/>
            <person name="Wang W."/>
            <person name="Hammond S."/>
            <person name="Andersen M.R."/>
            <person name="Neff N."/>
            <person name="Passarelli B."/>
            <person name="Koh W."/>
            <person name="Fan H.C."/>
            <person name="Wang J."/>
            <person name="Gui Y."/>
            <person name="Lee K.H."/>
            <person name="Betenbaugh M.J."/>
            <person name="Quake S.R."/>
            <person name="Famili I."/>
            <person name="Palsson B.O."/>
            <person name="Wang J."/>
        </authorList>
    </citation>
    <scope>NUCLEOTIDE SEQUENCE [LARGE SCALE GENOMIC DNA]</scope>
    <source>
        <strain evidence="3">CHO K1 cell line</strain>
    </source>
</reference>
<evidence type="ECO:0000256" key="1">
    <source>
        <dbReference type="SAM" id="MobiDB-lite"/>
    </source>
</evidence>
<proteinExistence type="predicted"/>
<evidence type="ECO:0000313" key="2">
    <source>
        <dbReference type="EMBL" id="EGW01325.1"/>
    </source>
</evidence>
<dbReference type="Proteomes" id="UP000001075">
    <property type="component" value="Unassembled WGS sequence"/>
</dbReference>
<feature type="region of interest" description="Disordered" evidence="1">
    <location>
        <begin position="42"/>
        <end position="76"/>
    </location>
</feature>
<keyword evidence="2" id="KW-0540">Nuclease</keyword>
<evidence type="ECO:0000313" key="3">
    <source>
        <dbReference type="Proteomes" id="UP000001075"/>
    </source>
</evidence>
<keyword evidence="2" id="KW-0378">Hydrolase</keyword>
<sequence length="76" mass="8898">MEMGAFRLMILISSYFYFRYFLQGAPIVLSDSEEEEMIILEPDKNPKKIRAQTTNAKEKAPSKSQVKRRKKKRTAN</sequence>
<dbReference type="STRING" id="10029.G3I5A1"/>